<evidence type="ECO:0000256" key="1">
    <source>
        <dbReference type="SAM" id="SignalP"/>
    </source>
</evidence>
<keyword evidence="4" id="KW-1185">Reference proteome</keyword>
<evidence type="ECO:0000313" key="3">
    <source>
        <dbReference type="EMBL" id="QEL11889.1"/>
    </source>
</evidence>
<dbReference type="EMBL" id="CP043420">
    <property type="protein sequence ID" value="QEL11889.1"/>
    <property type="molecule type" value="Genomic_DNA"/>
</dbReference>
<dbReference type="Proteomes" id="UP000322553">
    <property type="component" value="Chromosome"/>
</dbReference>
<dbReference type="PANTHER" id="PTHR34406:SF1">
    <property type="entry name" value="PROTEIN YCEI"/>
    <property type="match status" value="1"/>
</dbReference>
<dbReference type="Gene3D" id="2.40.128.110">
    <property type="entry name" value="Lipid/polyisoprenoid-binding, YceI-like"/>
    <property type="match status" value="1"/>
</dbReference>
<proteinExistence type="predicted"/>
<dbReference type="OrthoDB" id="9811006at2"/>
<feature type="chain" id="PRO_5023049458" evidence="1">
    <location>
        <begin position="37"/>
        <end position="223"/>
    </location>
</feature>
<keyword evidence="1" id="KW-0732">Signal</keyword>
<sequence length="223" mass="24366">MSRSVPVRYWRKGMKRKISVVGASLVLSLAGGQAMAADQPETGSITEVPAGHYTLDPLHSKITWGVDHYGFSHYEGQFVDLSGSLQLAEKPSKSQVSVQLPLAEVLTGSALSEHLQGEKFFNSAQYPKASFKSTSIEMTGDDSAKITGELTLNGQTHPLTIDATFNQAAVYPFDKQYRLGFDGTATLKRSDYGIDYLMPEKGQKGISDEVRLDIEAEFVPQSK</sequence>
<gene>
    <name evidence="3" type="ORF">FY550_12575</name>
</gene>
<organism evidence="3 4">
    <name type="scientific">Kushneria phosphatilytica</name>
    <dbReference type="NCBI Taxonomy" id="657387"/>
    <lineage>
        <taxon>Bacteria</taxon>
        <taxon>Pseudomonadati</taxon>
        <taxon>Pseudomonadota</taxon>
        <taxon>Gammaproteobacteria</taxon>
        <taxon>Oceanospirillales</taxon>
        <taxon>Halomonadaceae</taxon>
        <taxon>Kushneria</taxon>
    </lineage>
</organism>
<protein>
    <submittedName>
        <fullName evidence="3">YceI family protein</fullName>
    </submittedName>
</protein>
<dbReference type="InterPro" id="IPR007372">
    <property type="entry name" value="Lipid/polyisoprenoid-bd_YceI"/>
</dbReference>
<dbReference type="SMART" id="SM00867">
    <property type="entry name" value="YceI"/>
    <property type="match status" value="1"/>
</dbReference>
<feature type="signal peptide" evidence="1">
    <location>
        <begin position="1"/>
        <end position="36"/>
    </location>
</feature>
<dbReference type="AlphaFoldDB" id="A0A5C1A476"/>
<reference evidence="3 4" key="1">
    <citation type="submission" date="2019-08" db="EMBL/GenBank/DDBJ databases">
        <title>Complete genome sequence of Kushneria sp. YCWA18, a halophilic phosphate-solubilizing bacterium isolated from Daqiao saltern in China.</title>
        <authorList>
            <person name="Du G.-X."/>
            <person name="Qu L.-Y."/>
        </authorList>
    </citation>
    <scope>NUCLEOTIDE SEQUENCE [LARGE SCALE GENOMIC DNA]</scope>
    <source>
        <strain evidence="3 4">YCWA18</strain>
    </source>
</reference>
<evidence type="ECO:0000313" key="4">
    <source>
        <dbReference type="Proteomes" id="UP000322553"/>
    </source>
</evidence>
<name>A0A5C1A476_9GAMM</name>
<feature type="domain" description="Lipid/polyisoprenoid-binding YceI-like" evidence="2">
    <location>
        <begin position="52"/>
        <end position="219"/>
    </location>
</feature>
<accession>A0A5C1A476</accession>
<dbReference type="Pfam" id="PF04264">
    <property type="entry name" value="YceI"/>
    <property type="match status" value="1"/>
</dbReference>
<dbReference type="KEGG" id="kuy:FY550_12575"/>
<evidence type="ECO:0000259" key="2">
    <source>
        <dbReference type="SMART" id="SM00867"/>
    </source>
</evidence>
<dbReference type="SUPFAM" id="SSF101874">
    <property type="entry name" value="YceI-like"/>
    <property type="match status" value="1"/>
</dbReference>
<dbReference type="InterPro" id="IPR036761">
    <property type="entry name" value="TTHA0802/YceI-like_sf"/>
</dbReference>
<dbReference type="PANTHER" id="PTHR34406">
    <property type="entry name" value="PROTEIN YCEI"/>
    <property type="match status" value="1"/>
</dbReference>